<evidence type="ECO:0000256" key="8">
    <source>
        <dbReference type="ARBA" id="ARBA00023180"/>
    </source>
</evidence>
<evidence type="ECO:0000313" key="12">
    <source>
        <dbReference type="Proteomes" id="UP001168972"/>
    </source>
</evidence>
<dbReference type="InterPro" id="IPR005829">
    <property type="entry name" value="Sugar_transporter_CS"/>
</dbReference>
<keyword evidence="2" id="KW-0813">Transport</keyword>
<evidence type="ECO:0000256" key="4">
    <source>
        <dbReference type="ARBA" id="ARBA00022597"/>
    </source>
</evidence>
<dbReference type="PANTHER" id="PTHR48021:SF1">
    <property type="entry name" value="GH07001P-RELATED"/>
    <property type="match status" value="1"/>
</dbReference>
<keyword evidence="8" id="KW-0325">Glycoprotein</keyword>
<evidence type="ECO:0000256" key="1">
    <source>
        <dbReference type="ARBA" id="ARBA00004651"/>
    </source>
</evidence>
<evidence type="ECO:0000256" key="6">
    <source>
        <dbReference type="ARBA" id="ARBA00022989"/>
    </source>
</evidence>
<dbReference type="PROSITE" id="PS50850">
    <property type="entry name" value="MFS"/>
    <property type="match status" value="1"/>
</dbReference>
<feature type="transmembrane region" description="Helical" evidence="9">
    <location>
        <begin position="264"/>
        <end position="282"/>
    </location>
</feature>
<dbReference type="PANTHER" id="PTHR48021">
    <property type="match status" value="1"/>
</dbReference>
<evidence type="ECO:0000256" key="7">
    <source>
        <dbReference type="ARBA" id="ARBA00023136"/>
    </source>
</evidence>
<dbReference type="InterPro" id="IPR036259">
    <property type="entry name" value="MFS_trans_sf"/>
</dbReference>
<protein>
    <recommendedName>
        <fullName evidence="10">Major facilitator superfamily (MFS) profile domain-containing protein</fullName>
    </recommendedName>
</protein>
<evidence type="ECO:0000256" key="5">
    <source>
        <dbReference type="ARBA" id="ARBA00022692"/>
    </source>
</evidence>
<dbReference type="GO" id="GO:0022857">
    <property type="term" value="F:transmembrane transporter activity"/>
    <property type="evidence" value="ECO:0007669"/>
    <property type="project" value="InterPro"/>
</dbReference>
<dbReference type="EMBL" id="JAQQBR010000001">
    <property type="protein sequence ID" value="KAK0183310.1"/>
    <property type="molecule type" value="Genomic_DNA"/>
</dbReference>
<dbReference type="FunFam" id="1.20.1250.20:FF:000218">
    <property type="entry name" value="facilitated trehalose transporter Tret1"/>
    <property type="match status" value="1"/>
</dbReference>
<keyword evidence="4" id="KW-0762">Sugar transport</keyword>
<evidence type="ECO:0000313" key="11">
    <source>
        <dbReference type="EMBL" id="KAK0183310.1"/>
    </source>
</evidence>
<feature type="transmembrane region" description="Helical" evidence="9">
    <location>
        <begin position="309"/>
        <end position="328"/>
    </location>
</feature>
<evidence type="ECO:0000256" key="9">
    <source>
        <dbReference type="SAM" id="Phobius"/>
    </source>
</evidence>
<reference evidence="11" key="1">
    <citation type="journal article" date="2023" name="bioRxiv">
        <title>Scaffold-level genome assemblies of two parasitoid biocontrol wasps reveal the parthenogenesis mechanism and an associated novel virus.</title>
        <authorList>
            <person name="Inwood S."/>
            <person name="Skelly J."/>
            <person name="Guhlin J."/>
            <person name="Harrop T."/>
            <person name="Goldson S."/>
            <person name="Dearden P."/>
        </authorList>
    </citation>
    <scope>NUCLEOTIDE SEQUENCE</scope>
    <source>
        <strain evidence="11">Lincoln</strain>
        <tissue evidence="11">Whole body</tissue>
    </source>
</reference>
<accession>A0AA39L349</accession>
<dbReference type="Pfam" id="PF00083">
    <property type="entry name" value="Sugar_tr"/>
    <property type="match status" value="1"/>
</dbReference>
<feature type="transmembrane region" description="Helical" evidence="9">
    <location>
        <begin position="163"/>
        <end position="185"/>
    </location>
</feature>
<keyword evidence="6 9" id="KW-1133">Transmembrane helix</keyword>
<dbReference type="InterPro" id="IPR003663">
    <property type="entry name" value="Sugar/inositol_transpt"/>
</dbReference>
<evidence type="ECO:0000259" key="10">
    <source>
        <dbReference type="PROSITE" id="PS50850"/>
    </source>
</evidence>
<dbReference type="Proteomes" id="UP001168972">
    <property type="component" value="Unassembled WGS sequence"/>
</dbReference>
<organism evidence="11 12">
    <name type="scientific">Microctonus hyperodae</name>
    <name type="common">Parasitoid wasp</name>
    <dbReference type="NCBI Taxonomy" id="165561"/>
    <lineage>
        <taxon>Eukaryota</taxon>
        <taxon>Metazoa</taxon>
        <taxon>Ecdysozoa</taxon>
        <taxon>Arthropoda</taxon>
        <taxon>Hexapoda</taxon>
        <taxon>Insecta</taxon>
        <taxon>Pterygota</taxon>
        <taxon>Neoptera</taxon>
        <taxon>Endopterygota</taxon>
        <taxon>Hymenoptera</taxon>
        <taxon>Apocrita</taxon>
        <taxon>Ichneumonoidea</taxon>
        <taxon>Braconidae</taxon>
        <taxon>Euphorinae</taxon>
        <taxon>Microctonus</taxon>
    </lineage>
</organism>
<gene>
    <name evidence="11" type="ORF">PV327_001363</name>
</gene>
<dbReference type="PRINTS" id="PR00171">
    <property type="entry name" value="SUGRTRNSPORT"/>
</dbReference>
<keyword evidence="3" id="KW-1003">Cell membrane</keyword>
<dbReference type="GO" id="GO:0005886">
    <property type="term" value="C:plasma membrane"/>
    <property type="evidence" value="ECO:0007669"/>
    <property type="project" value="UniProtKB-SubCell"/>
</dbReference>
<feature type="transmembrane region" description="Helical" evidence="9">
    <location>
        <begin position="103"/>
        <end position="119"/>
    </location>
</feature>
<sequence>MSLVSSTSTWMCFDSSNQCKFNQHLSALLSEYINVINFRQSVSLSGFALGVTLAWNSSTSDTLRNVFNASGIEMGLVGSIVNVGACGGVLILPCVLKSLSRTTVMVSTTPIYLVGWAFICLADRKMWCLGMGRLLCGFSSGISCVLFPILIGEIAGKKRRVKLLTYFQLLINCGIFYAFLVRYLIDEDNTIWKYSLISAISCTPIVFVSILPESPLYYLMKNDEYNAKKSIKWYHDTEKNHEELLNIINLVKYQNSKIKMMKNFHVISAILTCHGVIIIQQLSGINPLTFNAAIIFDNCGSGDLTSGQLTVIIAAIQIVSSLMCTVFIDRLGRRILLTLSGISMGIFLILLGWYFSVRDNDPEFYEEIYGWMPPTWFALFFASFNLGLGPISWSILGDTLPNEIKTLNIVSATFISWFISFIMTLIFGKIIVAIGISYLMWIFAGVSFIGAIFFAIFIRETDDKSLIDIQNNFQLNPLEIGIDLNS</sequence>
<feature type="transmembrane region" description="Helical" evidence="9">
    <location>
        <begin position="131"/>
        <end position="151"/>
    </location>
</feature>
<keyword evidence="12" id="KW-1185">Reference proteome</keyword>
<feature type="transmembrane region" description="Helical" evidence="9">
    <location>
        <begin position="408"/>
        <end position="432"/>
    </location>
</feature>
<feature type="transmembrane region" description="Helical" evidence="9">
    <location>
        <begin position="375"/>
        <end position="396"/>
    </location>
</feature>
<dbReference type="InterPro" id="IPR020846">
    <property type="entry name" value="MFS_dom"/>
</dbReference>
<comment type="subcellular location">
    <subcellularLocation>
        <location evidence="1">Cell membrane</location>
        <topology evidence="1">Multi-pass membrane protein</topology>
    </subcellularLocation>
</comment>
<keyword evidence="7 9" id="KW-0472">Membrane</keyword>
<feature type="transmembrane region" description="Helical" evidence="9">
    <location>
        <begin position="438"/>
        <end position="458"/>
    </location>
</feature>
<reference evidence="11" key="2">
    <citation type="submission" date="2023-03" db="EMBL/GenBank/DDBJ databases">
        <authorList>
            <person name="Inwood S.N."/>
            <person name="Skelly J.G."/>
            <person name="Guhlin J."/>
            <person name="Harrop T.W.R."/>
            <person name="Goldson S.G."/>
            <person name="Dearden P.K."/>
        </authorList>
    </citation>
    <scope>NUCLEOTIDE SEQUENCE</scope>
    <source>
        <strain evidence="11">Lincoln</strain>
        <tissue evidence="11">Whole body</tissue>
    </source>
</reference>
<dbReference type="InterPro" id="IPR005828">
    <property type="entry name" value="MFS_sugar_transport-like"/>
</dbReference>
<dbReference type="Gene3D" id="1.20.1250.20">
    <property type="entry name" value="MFS general substrate transporter like domains"/>
    <property type="match status" value="1"/>
</dbReference>
<evidence type="ECO:0000256" key="2">
    <source>
        <dbReference type="ARBA" id="ARBA00022448"/>
    </source>
</evidence>
<feature type="transmembrane region" description="Helical" evidence="9">
    <location>
        <begin position="191"/>
        <end position="211"/>
    </location>
</feature>
<proteinExistence type="predicted"/>
<dbReference type="AlphaFoldDB" id="A0AA39L349"/>
<dbReference type="SUPFAM" id="SSF103473">
    <property type="entry name" value="MFS general substrate transporter"/>
    <property type="match status" value="1"/>
</dbReference>
<dbReference type="PROSITE" id="PS00217">
    <property type="entry name" value="SUGAR_TRANSPORT_2"/>
    <property type="match status" value="1"/>
</dbReference>
<keyword evidence="5 9" id="KW-0812">Transmembrane</keyword>
<feature type="transmembrane region" description="Helical" evidence="9">
    <location>
        <begin position="74"/>
        <end position="96"/>
    </location>
</feature>
<evidence type="ECO:0000256" key="3">
    <source>
        <dbReference type="ARBA" id="ARBA00022475"/>
    </source>
</evidence>
<name>A0AA39L349_MICHY</name>
<feature type="transmembrane region" description="Helical" evidence="9">
    <location>
        <begin position="335"/>
        <end position="355"/>
    </location>
</feature>
<dbReference type="InterPro" id="IPR050549">
    <property type="entry name" value="MFS_Trehalose_Transporter"/>
</dbReference>
<feature type="domain" description="Major facilitator superfamily (MFS) profile" evidence="10">
    <location>
        <begin position="34"/>
        <end position="462"/>
    </location>
</feature>
<comment type="caution">
    <text evidence="11">The sequence shown here is derived from an EMBL/GenBank/DDBJ whole genome shotgun (WGS) entry which is preliminary data.</text>
</comment>